<feature type="domain" description="NAD(P)-binding" evidence="9">
    <location>
        <begin position="5"/>
        <end position="317"/>
    </location>
</feature>
<dbReference type="InterPro" id="IPR005888">
    <property type="entry name" value="dTDP_Gluc_deHydtase"/>
</dbReference>
<evidence type="ECO:0000256" key="1">
    <source>
        <dbReference type="ARBA" id="ARBA00001539"/>
    </source>
</evidence>
<dbReference type="EC" id="4.2.1.46" evidence="4 8"/>
<evidence type="ECO:0000256" key="6">
    <source>
        <dbReference type="ARBA" id="ARBA00023027"/>
    </source>
</evidence>
<dbReference type="RefSeq" id="WP_185259102.1">
    <property type="nucleotide sequence ID" value="NZ_AP023368.1"/>
</dbReference>
<dbReference type="Gene3D" id="3.40.50.720">
    <property type="entry name" value="NAD(P)-binding Rossmann-like Domain"/>
    <property type="match status" value="1"/>
</dbReference>
<dbReference type="CDD" id="cd05246">
    <property type="entry name" value="dTDP_GD_SDR_e"/>
    <property type="match status" value="1"/>
</dbReference>
<dbReference type="EMBL" id="AP023368">
    <property type="protein sequence ID" value="BCJ98797.1"/>
    <property type="molecule type" value="Genomic_DNA"/>
</dbReference>
<organism evidence="10 11">
    <name type="scientific">Anaerocolumna chitinilytica</name>
    <dbReference type="NCBI Taxonomy" id="1727145"/>
    <lineage>
        <taxon>Bacteria</taxon>
        <taxon>Bacillati</taxon>
        <taxon>Bacillota</taxon>
        <taxon>Clostridia</taxon>
        <taxon>Lachnospirales</taxon>
        <taxon>Lachnospiraceae</taxon>
        <taxon>Anaerocolumna</taxon>
    </lineage>
</organism>
<comment type="cofactor">
    <cofactor evidence="2 8">
        <name>NAD(+)</name>
        <dbReference type="ChEBI" id="CHEBI:57540"/>
    </cofactor>
</comment>
<gene>
    <name evidence="10" type="primary">spsJ_1</name>
    <name evidence="10" type="ORF">bsdcttw_18380</name>
</gene>
<dbReference type="InterPro" id="IPR036291">
    <property type="entry name" value="NAD(P)-bd_dom_sf"/>
</dbReference>
<reference evidence="10 11" key="1">
    <citation type="submission" date="2020-08" db="EMBL/GenBank/DDBJ databases">
        <title>Draft genome sequencing of an Anaerocolumna strain isolated from anoxic soil subjected to BSD treatment.</title>
        <authorList>
            <person name="Uek A."/>
            <person name="Tonouchi A."/>
        </authorList>
    </citation>
    <scope>NUCLEOTIDE SEQUENCE [LARGE SCALE GENOMIC DNA]</scope>
    <source>
        <strain evidence="10 11">CTTW</strain>
    </source>
</reference>
<dbReference type="AlphaFoldDB" id="A0A7I8DM44"/>
<dbReference type="Gene3D" id="3.90.25.10">
    <property type="entry name" value="UDP-galactose 4-epimerase, domain 1"/>
    <property type="match status" value="1"/>
</dbReference>
<name>A0A7I8DM44_9FIRM</name>
<reference evidence="10 11" key="2">
    <citation type="submission" date="2020-08" db="EMBL/GenBank/DDBJ databases">
        <authorList>
            <person name="Ueki A."/>
            <person name="Tonouchi A."/>
        </authorList>
    </citation>
    <scope>NUCLEOTIDE SEQUENCE [LARGE SCALE GENOMIC DNA]</scope>
    <source>
        <strain evidence="10 11">CTTW</strain>
    </source>
</reference>
<evidence type="ECO:0000256" key="3">
    <source>
        <dbReference type="ARBA" id="ARBA00008178"/>
    </source>
</evidence>
<evidence type="ECO:0000256" key="8">
    <source>
        <dbReference type="RuleBase" id="RU004473"/>
    </source>
</evidence>
<evidence type="ECO:0000313" key="10">
    <source>
        <dbReference type="EMBL" id="BCJ98797.1"/>
    </source>
</evidence>
<evidence type="ECO:0000259" key="9">
    <source>
        <dbReference type="Pfam" id="PF16363"/>
    </source>
</evidence>
<evidence type="ECO:0000256" key="7">
    <source>
        <dbReference type="ARBA" id="ARBA00023239"/>
    </source>
</evidence>
<evidence type="ECO:0000256" key="4">
    <source>
        <dbReference type="ARBA" id="ARBA00011990"/>
    </source>
</evidence>
<keyword evidence="6" id="KW-0520">NAD</keyword>
<dbReference type="Pfam" id="PF16363">
    <property type="entry name" value="GDP_Man_Dehyd"/>
    <property type="match status" value="1"/>
</dbReference>
<evidence type="ECO:0000313" key="11">
    <source>
        <dbReference type="Proteomes" id="UP000515703"/>
    </source>
</evidence>
<comment type="catalytic activity">
    <reaction evidence="1 8">
        <text>dTDP-alpha-D-glucose = dTDP-4-dehydro-6-deoxy-alpha-D-glucose + H2O</text>
        <dbReference type="Rhea" id="RHEA:17221"/>
        <dbReference type="ChEBI" id="CHEBI:15377"/>
        <dbReference type="ChEBI" id="CHEBI:57477"/>
        <dbReference type="ChEBI" id="CHEBI:57649"/>
        <dbReference type="EC" id="4.2.1.46"/>
    </reaction>
</comment>
<proteinExistence type="inferred from homology"/>
<evidence type="ECO:0000256" key="2">
    <source>
        <dbReference type="ARBA" id="ARBA00001911"/>
    </source>
</evidence>
<dbReference type="GO" id="GO:0009225">
    <property type="term" value="P:nucleotide-sugar metabolic process"/>
    <property type="evidence" value="ECO:0007669"/>
    <property type="project" value="InterPro"/>
</dbReference>
<dbReference type="Proteomes" id="UP000515703">
    <property type="component" value="Chromosome"/>
</dbReference>
<dbReference type="SUPFAM" id="SSF51735">
    <property type="entry name" value="NAD(P)-binding Rossmann-fold domains"/>
    <property type="match status" value="1"/>
</dbReference>
<dbReference type="InterPro" id="IPR016040">
    <property type="entry name" value="NAD(P)-bd_dom"/>
</dbReference>
<dbReference type="FunFam" id="3.40.50.720:FF:000304">
    <property type="entry name" value="UDP-glucose 4,6-dehydratase"/>
    <property type="match status" value="1"/>
</dbReference>
<protein>
    <recommendedName>
        <fullName evidence="5 8">dTDP-glucose 4,6-dehydratase</fullName>
        <ecNumber evidence="4 8">4.2.1.46</ecNumber>
    </recommendedName>
</protein>
<dbReference type="KEGG" id="acht:bsdcttw_18380"/>
<dbReference type="GO" id="GO:0008460">
    <property type="term" value="F:dTDP-glucose 4,6-dehydratase activity"/>
    <property type="evidence" value="ECO:0007669"/>
    <property type="project" value="UniProtKB-EC"/>
</dbReference>
<dbReference type="NCBIfam" id="TIGR01181">
    <property type="entry name" value="dTDP_gluc_dehyt"/>
    <property type="match status" value="1"/>
</dbReference>
<comment type="similarity">
    <text evidence="3 8">Belongs to the NAD(P)-dependent epimerase/dehydratase family. dTDP-glucose dehydratase subfamily.</text>
</comment>
<keyword evidence="7 8" id="KW-0456">Lyase</keyword>
<evidence type="ECO:0000256" key="5">
    <source>
        <dbReference type="ARBA" id="ARBA00016977"/>
    </source>
</evidence>
<keyword evidence="11" id="KW-1185">Reference proteome</keyword>
<sequence length="330" mass="37914">MKTYLITGGAGFIGSNYIHYLMEKYKGDIRIINLDALTYCGRRENVSCYEDSGAYEFIKGDICEEVLLERIFRENTIDYVVHFAAHSHVDRSIGSPREFALVNVCGTLNLLDAARKAWEDDYKQKRFLYISTDEVYGELPATGKFTETTPLSPRNPYSASKAGGDHMARAYYETYGLPVLVTRCSNNYGPYQYKEKFIPNCILNCQLTKPVPIYGDGLNVRNWLYVTDHLSAIDTVLQGGKPGEVYNIGAAEDYTNLEVVKRIMDILSQDYHLVVPPLIFVEDRKGHDRRYSMDSSKLQRELGWKQKVSFEEGIRKTLHWYMKNKSFMLM</sequence>
<accession>A0A7I8DM44</accession>
<dbReference type="PANTHER" id="PTHR43000">
    <property type="entry name" value="DTDP-D-GLUCOSE 4,6-DEHYDRATASE-RELATED"/>
    <property type="match status" value="1"/>
</dbReference>